<keyword evidence="4" id="KW-0808">Transferase</keyword>
<feature type="domain" description="Protein kinase" evidence="20">
    <location>
        <begin position="663"/>
        <end position="952"/>
    </location>
</feature>
<dbReference type="PROSITE" id="PS01286">
    <property type="entry name" value="FA58C_2"/>
    <property type="match status" value="1"/>
</dbReference>
<dbReference type="InterPro" id="IPR050122">
    <property type="entry name" value="RTK"/>
</dbReference>
<dbReference type="GO" id="GO:0051897">
    <property type="term" value="P:positive regulation of phosphatidylinositol 3-kinase/protein kinase B signal transduction"/>
    <property type="evidence" value="ECO:0007669"/>
    <property type="project" value="TreeGrafter"/>
</dbReference>
<dbReference type="InterPro" id="IPR008979">
    <property type="entry name" value="Galactose-bd-like_sf"/>
</dbReference>
<keyword evidence="12" id="KW-0829">Tyrosine-protein kinase</keyword>
<dbReference type="Proteomes" id="UP000886611">
    <property type="component" value="Unassembled WGS sequence"/>
</dbReference>
<keyword evidence="14" id="KW-0675">Receptor</keyword>
<evidence type="ECO:0000256" key="10">
    <source>
        <dbReference type="ARBA" id="ARBA00022989"/>
    </source>
</evidence>
<dbReference type="GO" id="GO:0010976">
    <property type="term" value="P:positive regulation of neuron projection development"/>
    <property type="evidence" value="ECO:0007669"/>
    <property type="project" value="TreeGrafter"/>
</dbReference>
<dbReference type="FunFam" id="3.30.200.20:FF:000589">
    <property type="entry name" value="Discoidin domain receptor tyrosine kinase 1"/>
    <property type="match status" value="1"/>
</dbReference>
<dbReference type="GO" id="GO:0005524">
    <property type="term" value="F:ATP binding"/>
    <property type="evidence" value="ECO:0007669"/>
    <property type="project" value="UniProtKB-KW"/>
</dbReference>
<evidence type="ECO:0000256" key="8">
    <source>
        <dbReference type="ARBA" id="ARBA00022777"/>
    </source>
</evidence>
<dbReference type="PROSITE" id="PS00239">
    <property type="entry name" value="RECEPTOR_TYR_KIN_II"/>
    <property type="match status" value="1"/>
</dbReference>
<dbReference type="GO" id="GO:0005886">
    <property type="term" value="C:plasma membrane"/>
    <property type="evidence" value="ECO:0007669"/>
    <property type="project" value="UniProtKB-SubCell"/>
</dbReference>
<dbReference type="GO" id="GO:0043235">
    <property type="term" value="C:receptor complex"/>
    <property type="evidence" value="ECO:0007669"/>
    <property type="project" value="TreeGrafter"/>
</dbReference>
<evidence type="ECO:0000259" key="21">
    <source>
        <dbReference type="PROSITE" id="PS50022"/>
    </source>
</evidence>
<organism evidence="22 23">
    <name type="scientific">Polypterus senegalus</name>
    <name type="common">Senegal bichir</name>
    <dbReference type="NCBI Taxonomy" id="55291"/>
    <lineage>
        <taxon>Eukaryota</taxon>
        <taxon>Metazoa</taxon>
        <taxon>Chordata</taxon>
        <taxon>Craniata</taxon>
        <taxon>Vertebrata</taxon>
        <taxon>Euteleostomi</taxon>
        <taxon>Actinopterygii</taxon>
        <taxon>Polypteriformes</taxon>
        <taxon>Polypteridae</taxon>
        <taxon>Polypterus</taxon>
    </lineage>
</organism>
<dbReference type="PROSITE" id="PS50011">
    <property type="entry name" value="PROTEIN_KINASE_DOM"/>
    <property type="match status" value="1"/>
</dbReference>
<evidence type="ECO:0000256" key="6">
    <source>
        <dbReference type="ARBA" id="ARBA00022729"/>
    </source>
</evidence>
<evidence type="ECO:0000256" key="19">
    <source>
        <dbReference type="SAM" id="Phobius"/>
    </source>
</evidence>
<dbReference type="InterPro" id="IPR000421">
    <property type="entry name" value="FA58C"/>
</dbReference>
<accession>A0A8X7XPP8</accession>
<dbReference type="FunFam" id="1.10.510.10:FF:000053">
    <property type="entry name" value="Epithelial discoidin domain-containing receptor 1"/>
    <property type="match status" value="1"/>
</dbReference>
<dbReference type="InterPro" id="IPR008266">
    <property type="entry name" value="Tyr_kinase_AS"/>
</dbReference>
<feature type="region of interest" description="Disordered" evidence="18">
    <location>
        <begin position="30"/>
        <end position="60"/>
    </location>
</feature>
<proteinExistence type="inferred from homology"/>
<protein>
    <recommendedName>
        <fullName evidence="2">receptor protein-tyrosine kinase</fullName>
        <ecNumber evidence="2">2.7.10.1</ecNumber>
    </recommendedName>
</protein>
<evidence type="ECO:0000259" key="20">
    <source>
        <dbReference type="PROSITE" id="PS50011"/>
    </source>
</evidence>
<dbReference type="Pfam" id="PF21114">
    <property type="entry name" value="DDR1-2_DS-like"/>
    <property type="match status" value="1"/>
</dbReference>
<keyword evidence="7" id="KW-0547">Nucleotide-binding</keyword>
<evidence type="ECO:0000256" key="12">
    <source>
        <dbReference type="ARBA" id="ARBA00023137"/>
    </source>
</evidence>
<evidence type="ECO:0000256" key="11">
    <source>
        <dbReference type="ARBA" id="ARBA00023136"/>
    </source>
</evidence>
<dbReference type="EMBL" id="JAATIS010000220">
    <property type="protein sequence ID" value="KAG2469502.1"/>
    <property type="molecule type" value="Genomic_DNA"/>
</dbReference>
<evidence type="ECO:0000256" key="3">
    <source>
        <dbReference type="ARBA" id="ARBA00022475"/>
    </source>
</evidence>
<dbReference type="GO" id="GO:0038062">
    <property type="term" value="F:protein tyrosine kinase collagen receptor activity"/>
    <property type="evidence" value="ECO:0007669"/>
    <property type="project" value="TreeGrafter"/>
</dbReference>
<comment type="caution">
    <text evidence="22">The sequence shown here is derived from an EMBL/GenBank/DDBJ whole genome shotgun (WGS) entry which is preliminary data.</text>
</comment>
<dbReference type="InterPro" id="IPR001245">
    <property type="entry name" value="Ser-Thr/Tyr_kinase_cat_dom"/>
</dbReference>
<dbReference type="Pfam" id="PF00754">
    <property type="entry name" value="F5_F8_type_C"/>
    <property type="match status" value="1"/>
</dbReference>
<comment type="similarity">
    <text evidence="17">Belongs to the protein kinase superfamily. Tyr protein kinase family. Insulin receptor subfamily.</text>
</comment>
<dbReference type="PROSITE" id="PS50022">
    <property type="entry name" value="FA58C_3"/>
    <property type="match status" value="1"/>
</dbReference>
<keyword evidence="9" id="KW-0067">ATP-binding</keyword>
<dbReference type="FunFam" id="2.60.120.260:FF:000007">
    <property type="entry name" value="Discoidin domain receptor tyrosine kinase 1"/>
    <property type="match status" value="1"/>
</dbReference>
<comment type="subcellular location">
    <subcellularLocation>
        <location evidence="1">Cell membrane</location>
        <topology evidence="1">Single-pass type I membrane protein</topology>
    </subcellularLocation>
</comment>
<feature type="domain" description="F5/8 type C" evidence="21">
    <location>
        <begin position="26"/>
        <end position="188"/>
    </location>
</feature>
<dbReference type="InterPro" id="IPR000719">
    <property type="entry name" value="Prot_kinase_dom"/>
</dbReference>
<evidence type="ECO:0000256" key="4">
    <source>
        <dbReference type="ARBA" id="ARBA00022679"/>
    </source>
</evidence>
<reference evidence="22 23" key="1">
    <citation type="journal article" date="2021" name="Cell">
        <title>Tracing the genetic footprints of vertebrate landing in non-teleost ray-finned fishes.</title>
        <authorList>
            <person name="Bi X."/>
            <person name="Wang K."/>
            <person name="Yang L."/>
            <person name="Pan H."/>
            <person name="Jiang H."/>
            <person name="Wei Q."/>
            <person name="Fang M."/>
            <person name="Yu H."/>
            <person name="Zhu C."/>
            <person name="Cai Y."/>
            <person name="He Y."/>
            <person name="Gan X."/>
            <person name="Zeng H."/>
            <person name="Yu D."/>
            <person name="Zhu Y."/>
            <person name="Jiang H."/>
            <person name="Qiu Q."/>
            <person name="Yang H."/>
            <person name="Zhang Y.E."/>
            <person name="Wang W."/>
            <person name="Zhu M."/>
            <person name="He S."/>
            <person name="Zhang G."/>
        </authorList>
    </citation>
    <scope>NUCLEOTIDE SEQUENCE [LARGE SCALE GENOMIC DNA]</scope>
    <source>
        <strain evidence="22">Bchr_013</strain>
    </source>
</reference>
<evidence type="ECO:0000256" key="2">
    <source>
        <dbReference type="ARBA" id="ARBA00011902"/>
    </source>
</evidence>
<evidence type="ECO:0000256" key="13">
    <source>
        <dbReference type="ARBA" id="ARBA00023157"/>
    </source>
</evidence>
<dbReference type="InterPro" id="IPR020635">
    <property type="entry name" value="Tyr_kinase_cat_dom"/>
</dbReference>
<name>A0A8X7XPP8_POLSE</name>
<dbReference type="PRINTS" id="PR00109">
    <property type="entry name" value="TYRKINASE"/>
</dbReference>
<evidence type="ECO:0000313" key="22">
    <source>
        <dbReference type="EMBL" id="KAG2469502.1"/>
    </source>
</evidence>
<comment type="catalytic activity">
    <reaction evidence="16">
        <text>L-tyrosyl-[protein] + ATP = O-phospho-L-tyrosyl-[protein] + ADP + H(+)</text>
        <dbReference type="Rhea" id="RHEA:10596"/>
        <dbReference type="Rhea" id="RHEA-COMP:10136"/>
        <dbReference type="Rhea" id="RHEA-COMP:20101"/>
        <dbReference type="ChEBI" id="CHEBI:15378"/>
        <dbReference type="ChEBI" id="CHEBI:30616"/>
        <dbReference type="ChEBI" id="CHEBI:46858"/>
        <dbReference type="ChEBI" id="CHEBI:61978"/>
        <dbReference type="ChEBI" id="CHEBI:456216"/>
        <dbReference type="EC" id="2.7.10.1"/>
    </reaction>
</comment>
<dbReference type="Gene3D" id="2.60.120.260">
    <property type="entry name" value="Galactose-binding domain-like"/>
    <property type="match status" value="1"/>
</dbReference>
<dbReference type="CDD" id="cd00057">
    <property type="entry name" value="FA58C"/>
    <property type="match status" value="1"/>
</dbReference>
<feature type="non-terminal residue" evidence="22">
    <location>
        <position position="1"/>
    </location>
</feature>
<dbReference type="SMART" id="SM00231">
    <property type="entry name" value="FA58C"/>
    <property type="match status" value="1"/>
</dbReference>
<evidence type="ECO:0000256" key="5">
    <source>
        <dbReference type="ARBA" id="ARBA00022692"/>
    </source>
</evidence>
<dbReference type="GO" id="GO:0005518">
    <property type="term" value="F:collagen binding"/>
    <property type="evidence" value="ECO:0007669"/>
    <property type="project" value="TreeGrafter"/>
</dbReference>
<keyword evidence="8" id="KW-0418">Kinase</keyword>
<gene>
    <name evidence="22" type="primary">Ddr1</name>
    <name evidence="22" type="ORF">GTO96_0004922</name>
</gene>
<keyword evidence="3" id="KW-1003">Cell membrane</keyword>
<dbReference type="AlphaFoldDB" id="A0A8X7XPP8"/>
<dbReference type="InterPro" id="IPR002011">
    <property type="entry name" value="Tyr_kinase_rcpt_2_CS"/>
</dbReference>
<evidence type="ECO:0000256" key="9">
    <source>
        <dbReference type="ARBA" id="ARBA00022840"/>
    </source>
</evidence>
<keyword evidence="6" id="KW-0732">Signal</keyword>
<dbReference type="SUPFAM" id="SSF56112">
    <property type="entry name" value="Protein kinase-like (PK-like)"/>
    <property type="match status" value="1"/>
</dbReference>
<dbReference type="PROSITE" id="PS00109">
    <property type="entry name" value="PROTEIN_KINASE_TYR"/>
    <property type="match status" value="1"/>
</dbReference>
<evidence type="ECO:0000256" key="15">
    <source>
        <dbReference type="ARBA" id="ARBA00023180"/>
    </source>
</evidence>
<dbReference type="SMART" id="SM00219">
    <property type="entry name" value="TyrKc"/>
    <property type="match status" value="1"/>
</dbReference>
<dbReference type="SUPFAM" id="SSF49785">
    <property type="entry name" value="Galactose-binding domain-like"/>
    <property type="match status" value="1"/>
</dbReference>
<dbReference type="Gene3D" id="2.60.120.1190">
    <property type="match status" value="1"/>
</dbReference>
<dbReference type="EC" id="2.7.10.1" evidence="2"/>
<dbReference type="PROSITE" id="PS01285">
    <property type="entry name" value="FA58C_1"/>
    <property type="match status" value="1"/>
</dbReference>
<feature type="transmembrane region" description="Helical" evidence="19">
    <location>
        <begin position="434"/>
        <end position="455"/>
    </location>
</feature>
<evidence type="ECO:0000256" key="18">
    <source>
        <dbReference type="SAM" id="MobiDB-lite"/>
    </source>
</evidence>
<evidence type="ECO:0000313" key="23">
    <source>
        <dbReference type="Proteomes" id="UP000886611"/>
    </source>
</evidence>
<evidence type="ECO:0000256" key="16">
    <source>
        <dbReference type="ARBA" id="ARBA00051243"/>
    </source>
</evidence>
<keyword evidence="13" id="KW-1015">Disulfide bond</keyword>
<keyword evidence="5 19" id="KW-0812">Transmembrane</keyword>
<evidence type="ECO:0000256" key="17">
    <source>
        <dbReference type="ARBA" id="ARBA00061639"/>
    </source>
</evidence>
<evidence type="ECO:0000256" key="7">
    <source>
        <dbReference type="ARBA" id="ARBA00022741"/>
    </source>
</evidence>
<dbReference type="PANTHER" id="PTHR24416">
    <property type="entry name" value="TYROSINE-PROTEIN KINASE RECEPTOR"/>
    <property type="match status" value="1"/>
</dbReference>
<dbReference type="Pfam" id="PF07714">
    <property type="entry name" value="PK_Tyr_Ser-Thr"/>
    <property type="match status" value="1"/>
</dbReference>
<evidence type="ECO:0000256" key="14">
    <source>
        <dbReference type="ARBA" id="ARBA00023170"/>
    </source>
</evidence>
<keyword evidence="10 19" id="KW-1133">Transmembrane helix</keyword>
<evidence type="ECO:0000256" key="1">
    <source>
        <dbReference type="ARBA" id="ARBA00004251"/>
    </source>
</evidence>
<keyword evidence="11 19" id="KW-0472">Membrane</keyword>
<dbReference type="Gene3D" id="1.10.510.10">
    <property type="entry name" value="Transferase(Phosphotransferase) domain 1"/>
    <property type="match status" value="1"/>
</dbReference>
<dbReference type="InterPro" id="IPR048525">
    <property type="entry name" value="DDR1-2_DS-like"/>
</dbReference>
<keyword evidence="23" id="KW-1185">Reference proteome</keyword>
<sequence>MNELQSIKLEQAATKAELAETKTRLAEVEAVKLEPAQPPPPPIVSSGGFRHGRTGQPPGAAFFHDTLSTVDGDGAWCPAGPVYPDNKEYIQVDLQQLHFITLVGTQGRHANGHGNEFTRFYQLRYSRNGRIYNTWKDRWGNEIISGNVNTYDVVLKDLGPPIIARYVRFYPMADRVMSVCLRVELYGCEWTAGLKSYTSPVGHVMNLSGGSVFLNDSTYDGAIGKGLQYGGLGQLVDGVLGLDDFLEAKELRVWPGYDYVGWNREAAGMAYVEMEFDFDQLRTFYSMQVHCNNRYQEEVKIFRYAECIFKRDLVTQWEPDKVSLSVAVDMKDPSARTIIMPLQERVGQMIRCKFFFSDNWLLISEISFVSAAGGLISSTMLMTPVVPSSKPSVTTYKMENLTTTNSSTLEVEEWMITSNTGLPIAKYDNSSTSILVGCLVAIILLLIMVIFIILWRQYWKKILGKTQRRISDDDLMVHLSVPCDTIVINNTQNPLTSSRYCSRYERIQPFEGEHVTVNEAEYQEPIPLLRKRPESCISNENSASLLNRPVSHVLFSADSSQTQASRSGDGIKANNTDAFGVGYMQPDLVKSPPLHELPPPYSCPSGISSMSTAVQNSVPHYAEADIINLQGVTGNNTYAVPAITVDALAGKDIAVGEFPRQRLIFKEKLGEGQFGEVHLCEIANPQDLMSLEFPFNIRKGRPLLVAVKILRSDATKNARNDFLKEVKILSRLKDPNIIGLLGVCVQDTPLCMITEYMERGDLNQFLNQRKLEDKACSSSNITTISYEALISMASQIASGMKYLASLNFVHRDLATRNCLVGENDTIKIADFGMSRNLYAGDYYRIQGRAVLPIRWMAWECILMGKFTTASDVWAFGVTLWEMLMLCKEQPYNNLTDEEVIENAGEFFRDHGKQMYLTRPEICPQGLYELMLHCWCRDFKDRPTFVQIQHFLLEEAMNMV</sequence>
<dbReference type="PANTHER" id="PTHR24416:SF333">
    <property type="entry name" value="EPITHELIAL DISCOIDIN DOMAIN-CONTAINING RECEPTOR 1"/>
    <property type="match status" value="1"/>
</dbReference>
<feature type="non-terminal residue" evidence="22">
    <location>
        <position position="959"/>
    </location>
</feature>
<keyword evidence="15" id="KW-0325">Glycoprotein</keyword>
<dbReference type="InterPro" id="IPR011009">
    <property type="entry name" value="Kinase-like_dom_sf"/>
</dbReference>
<dbReference type="Gene3D" id="3.30.200.20">
    <property type="entry name" value="Phosphorylase Kinase, domain 1"/>
    <property type="match status" value="1"/>
</dbReference>